<evidence type="ECO:0000313" key="1">
    <source>
        <dbReference type="EMBL" id="AZA14048.1"/>
    </source>
</evidence>
<name>A0A3G6JAU0_9CORY</name>
<organism evidence="1 2">
    <name type="scientific">Corynebacterium choanae</name>
    <dbReference type="NCBI Taxonomy" id="1862358"/>
    <lineage>
        <taxon>Bacteria</taxon>
        <taxon>Bacillati</taxon>
        <taxon>Actinomycetota</taxon>
        <taxon>Actinomycetes</taxon>
        <taxon>Mycobacteriales</taxon>
        <taxon>Corynebacteriaceae</taxon>
        <taxon>Corynebacterium</taxon>
    </lineage>
</organism>
<accession>A0A3G6JAU0</accession>
<dbReference type="EMBL" id="CP033896">
    <property type="protein sequence ID" value="AZA14048.1"/>
    <property type="molecule type" value="Genomic_DNA"/>
</dbReference>
<gene>
    <name evidence="1" type="ORF">CCHOA_08295</name>
</gene>
<dbReference type="AlphaFoldDB" id="A0A3G6JAU0"/>
<proteinExistence type="predicted"/>
<evidence type="ECO:0000313" key="2">
    <source>
        <dbReference type="Proteomes" id="UP000269019"/>
    </source>
</evidence>
<sequence>MTLHPAVHSQLSQYPARTLIVINAPSDTTGRAAHTGSSSERQLITAIGEQITAANGTQVTAIPQNLDGLADLLSSIPPVTVVATRAATLPLHRQLLWWTVFRETGQSLLIHDPANEPSTSRQQHTV</sequence>
<dbReference type="Proteomes" id="UP000269019">
    <property type="component" value="Chromosome"/>
</dbReference>
<protein>
    <submittedName>
        <fullName evidence="1">Uncharacterized protein</fullName>
    </submittedName>
</protein>
<dbReference type="KEGG" id="ccho:CCHOA_08295"/>
<reference evidence="1 2" key="1">
    <citation type="submission" date="2018-11" db="EMBL/GenBank/DDBJ databases">
        <authorList>
            <person name="Kleinhagauer T."/>
            <person name="Glaeser S.P."/>
            <person name="Spergser J."/>
            <person name="Ruckert C."/>
            <person name="Kaempfer P."/>
            <person name="Busse H.-J."/>
        </authorList>
    </citation>
    <scope>NUCLEOTIDE SEQUENCE [LARGE SCALE GENOMIC DNA]</scope>
    <source>
        <strain evidence="1 2">200CH</strain>
    </source>
</reference>
<keyword evidence="2" id="KW-1185">Reference proteome</keyword>
<dbReference type="RefSeq" id="WP_123928937.1">
    <property type="nucleotide sequence ID" value="NZ_CP033896.1"/>
</dbReference>